<name>A0A3A9X2I5_9ACTN</name>
<dbReference type="InterPro" id="IPR009305">
    <property type="entry name" value="Mpo1-like"/>
</dbReference>
<reference evidence="4 5" key="1">
    <citation type="submission" date="2018-09" db="EMBL/GenBank/DDBJ databases">
        <title>Streptomyces sp. nov. DS1-2, an endophytic actinomycete isolated from roots of Dendrobium scabrilingue.</title>
        <authorList>
            <person name="Kuncharoen N."/>
            <person name="Kudo T."/>
            <person name="Ohkuma M."/>
            <person name="Yuki M."/>
            <person name="Tanasupawat S."/>
        </authorList>
    </citation>
    <scope>NUCLEOTIDE SEQUENCE [LARGE SCALE GENOMIC DNA]</scope>
    <source>
        <strain evidence="2 5">AZ1-7</strain>
        <strain evidence="3 4">DS1-2</strain>
    </source>
</reference>
<organism evidence="2 5">
    <name type="scientific">Streptomyces radicis</name>
    <dbReference type="NCBI Taxonomy" id="1750517"/>
    <lineage>
        <taxon>Bacteria</taxon>
        <taxon>Bacillati</taxon>
        <taxon>Actinomycetota</taxon>
        <taxon>Actinomycetes</taxon>
        <taxon>Kitasatosporales</taxon>
        <taxon>Streptomycetaceae</taxon>
        <taxon>Streptomyces</taxon>
    </lineage>
</organism>
<dbReference type="EMBL" id="RBDY01000001">
    <property type="protein sequence ID" value="RKN27511.1"/>
    <property type="molecule type" value="Genomic_DNA"/>
</dbReference>
<evidence type="ECO:0000256" key="1">
    <source>
        <dbReference type="SAM" id="MobiDB-lite"/>
    </source>
</evidence>
<dbReference type="EMBL" id="RBDX01000001">
    <property type="protein sequence ID" value="RKN12727.1"/>
    <property type="molecule type" value="Genomic_DNA"/>
</dbReference>
<dbReference type="PANTHER" id="PTHR34205">
    <property type="entry name" value="TRANSMEMBRANE PROTEIN"/>
    <property type="match status" value="1"/>
</dbReference>
<feature type="compositionally biased region" description="Low complexity" evidence="1">
    <location>
        <begin position="14"/>
        <end position="26"/>
    </location>
</feature>
<dbReference type="RefSeq" id="WP_120694876.1">
    <property type="nucleotide sequence ID" value="NZ_RBDX01000001.1"/>
</dbReference>
<dbReference type="Proteomes" id="UP000268652">
    <property type="component" value="Unassembled WGS sequence"/>
</dbReference>
<dbReference type="PANTHER" id="PTHR34205:SF2">
    <property type="entry name" value="DUF962 DOMAIN-CONTAINING PROTEIN"/>
    <property type="match status" value="1"/>
</dbReference>
<dbReference type="Pfam" id="PF06127">
    <property type="entry name" value="Mpo1-like"/>
    <property type="match status" value="1"/>
</dbReference>
<evidence type="ECO:0000313" key="3">
    <source>
        <dbReference type="EMBL" id="RKN27511.1"/>
    </source>
</evidence>
<protein>
    <submittedName>
        <fullName evidence="2">DUF962 domain-containing protein</fullName>
    </submittedName>
</protein>
<accession>A0A3A9X2I5</accession>
<sequence>MTTIDRPEPSVNGSTASTTPDAPASAPVELSSWDRYLLAHTKASTRWGHVVAMGAALATSATAPKGKRLRRTLLGVPVFFSIAWPSHFVFERNMPVGFTDSKAAFAGDLRMIWMMVTGRNDELAERIEELQRMLAEQADDR</sequence>
<dbReference type="Proteomes" id="UP000275024">
    <property type="component" value="Unassembled WGS sequence"/>
</dbReference>
<comment type="caution">
    <text evidence="2">The sequence shown here is derived from an EMBL/GenBank/DDBJ whole genome shotgun (WGS) entry which is preliminary data.</text>
</comment>
<evidence type="ECO:0000313" key="4">
    <source>
        <dbReference type="Proteomes" id="UP000268652"/>
    </source>
</evidence>
<evidence type="ECO:0000313" key="2">
    <source>
        <dbReference type="EMBL" id="RKN12727.1"/>
    </source>
</evidence>
<feature type="region of interest" description="Disordered" evidence="1">
    <location>
        <begin position="1"/>
        <end position="26"/>
    </location>
</feature>
<dbReference type="AlphaFoldDB" id="A0A3A9X2I5"/>
<proteinExistence type="predicted"/>
<dbReference type="OrthoDB" id="7356072at2"/>
<keyword evidence="4" id="KW-1185">Reference proteome</keyword>
<evidence type="ECO:0000313" key="5">
    <source>
        <dbReference type="Proteomes" id="UP000275024"/>
    </source>
</evidence>
<gene>
    <name evidence="3" type="ORF">D7318_00965</name>
    <name evidence="2" type="ORF">D7319_01930</name>
</gene>